<sequence>MKLNTRHDIEVPIAFVWQYLTDFRQFELLAARRGAHIEHRGSHDGLQEGRGWQLEFRFRGKLRKALVTLTGLEPRERLDFGIDSPSLAGGARLELLALSANRTRLSLVSDVKPRTLAARLVIQTLRLAKGRTQRKYDSIGEKLARQITENWRSSGR</sequence>
<dbReference type="Gene3D" id="3.30.530.20">
    <property type="match status" value="1"/>
</dbReference>
<organism evidence="1 2">
    <name type="scientific">Pseudogemmobacter faecipullorum</name>
    <dbReference type="NCBI Taxonomy" id="2755041"/>
    <lineage>
        <taxon>Bacteria</taxon>
        <taxon>Pseudomonadati</taxon>
        <taxon>Pseudomonadota</taxon>
        <taxon>Alphaproteobacteria</taxon>
        <taxon>Rhodobacterales</taxon>
        <taxon>Paracoccaceae</taxon>
        <taxon>Pseudogemmobacter</taxon>
    </lineage>
</organism>
<dbReference type="Proteomes" id="UP001198571">
    <property type="component" value="Unassembled WGS sequence"/>
</dbReference>
<dbReference type="SUPFAM" id="SSF55961">
    <property type="entry name" value="Bet v1-like"/>
    <property type="match status" value="1"/>
</dbReference>
<reference evidence="1 2" key="1">
    <citation type="submission" date="2020-07" db="EMBL/GenBank/DDBJ databases">
        <title>Pseudogemmobacter sp. nov., isolated from poultry manure in Taiwan.</title>
        <authorList>
            <person name="Lin S.-Y."/>
            <person name="Tang Y.-S."/>
            <person name="Young C.-C."/>
        </authorList>
    </citation>
    <scope>NUCLEOTIDE SEQUENCE [LARGE SCALE GENOMIC DNA]</scope>
    <source>
        <strain evidence="1 2">CC-YST710</strain>
    </source>
</reference>
<evidence type="ECO:0000313" key="1">
    <source>
        <dbReference type="EMBL" id="MCB5409531.1"/>
    </source>
</evidence>
<dbReference type="InterPro" id="IPR023393">
    <property type="entry name" value="START-like_dom_sf"/>
</dbReference>
<name>A0ABS8CJI1_9RHOB</name>
<gene>
    <name evidence="1" type="ORF">H0485_05885</name>
</gene>
<keyword evidence="2" id="KW-1185">Reference proteome</keyword>
<proteinExistence type="predicted"/>
<evidence type="ECO:0000313" key="2">
    <source>
        <dbReference type="Proteomes" id="UP001198571"/>
    </source>
</evidence>
<dbReference type="RefSeq" id="WP_226934437.1">
    <property type="nucleotide sequence ID" value="NZ_JACDXX010000004.1"/>
</dbReference>
<comment type="caution">
    <text evidence="1">The sequence shown here is derived from an EMBL/GenBank/DDBJ whole genome shotgun (WGS) entry which is preliminary data.</text>
</comment>
<dbReference type="EMBL" id="JACDXX010000004">
    <property type="protein sequence ID" value="MCB5409531.1"/>
    <property type="molecule type" value="Genomic_DNA"/>
</dbReference>
<accession>A0ABS8CJI1</accession>
<dbReference type="CDD" id="cd07812">
    <property type="entry name" value="SRPBCC"/>
    <property type="match status" value="1"/>
</dbReference>
<protein>
    <submittedName>
        <fullName evidence="1">SRPBCC family protein</fullName>
    </submittedName>
</protein>